<dbReference type="InterPro" id="IPR001650">
    <property type="entry name" value="Helicase_C-like"/>
</dbReference>
<keyword evidence="5" id="KW-0413">Isomerase</keyword>
<dbReference type="SUPFAM" id="SSF52540">
    <property type="entry name" value="P-loop containing nucleoside triphosphate hydrolases"/>
    <property type="match status" value="1"/>
</dbReference>
<feature type="compositionally biased region" description="Basic and acidic residues" evidence="8">
    <location>
        <begin position="461"/>
        <end position="473"/>
    </location>
</feature>
<dbReference type="SMART" id="SM00490">
    <property type="entry name" value="HELICc"/>
    <property type="match status" value="1"/>
</dbReference>
<feature type="compositionally biased region" description="Basic and acidic residues" evidence="8">
    <location>
        <begin position="552"/>
        <end position="562"/>
    </location>
</feature>
<feature type="compositionally biased region" description="Low complexity" evidence="8">
    <location>
        <begin position="536"/>
        <end position="548"/>
    </location>
</feature>
<name>A0A9W8JSF3_9AGAR</name>
<evidence type="ECO:0000256" key="7">
    <source>
        <dbReference type="ARBA" id="ARBA00034808"/>
    </source>
</evidence>
<dbReference type="EC" id="5.6.2.4" evidence="7"/>
<dbReference type="GO" id="GO:0009378">
    <property type="term" value="F:four-way junction helicase activity"/>
    <property type="evidence" value="ECO:0007669"/>
    <property type="project" value="TreeGrafter"/>
</dbReference>
<feature type="region of interest" description="Disordered" evidence="8">
    <location>
        <begin position="435"/>
        <end position="473"/>
    </location>
</feature>
<dbReference type="GO" id="GO:0005737">
    <property type="term" value="C:cytoplasm"/>
    <property type="evidence" value="ECO:0007669"/>
    <property type="project" value="TreeGrafter"/>
</dbReference>
<keyword evidence="12" id="KW-1185">Reference proteome</keyword>
<comment type="catalytic activity">
    <reaction evidence="6">
        <text>Couples ATP hydrolysis with the unwinding of duplex DNA by translocating in the 3'-5' direction.</text>
        <dbReference type="EC" id="5.6.2.4"/>
    </reaction>
</comment>
<sequence>MVPQQDTHACLRLRSYRNLEDARQAAFEKCRYNSTRTRAIITTLFRERHKSDPHLWQLDVTEAIILGLDSIVIAGTGAGKTMPFMMPLLLDDKKKVIVISPLKVLQSEQAERFEKMKLSAVAVNGDTWSSELQKDLERGKYRGIFTSPEMCLKHTEFRNHLTSSFQDICAVIVDEAHCIAQWGGDFRTAYSEIGKLRAFFPPNIPILATSATLPQAALQEVRSQLGIDAADSFFLNLGNDRPNIEFSVHKMNSSTDFKALKPRLTRRPNPSTPDDFCKSIVFIDSVQSSHQVLREVRSWYPRHLRKHIDFLHAHRSPKAKRRAMRRFRTGRTRILIATEAAGMGADISDIEQVIQFGVPSSLSVWMQRAGRAGRDPSINARAILLVEKSMFEQQKIRKIRKKKGAGDEAAGEVEEEIGAGDEVEVEVEVEVEEIRNDEDAGGAGDEVAGAVGGDGEGPPSVDEHAETPRQGYEFRKKVDKDLRRWIVTEDCRRDVADDYFSNPPREKAPTGACCNNCDGLPADLEPSRPSTPVQSTPPGSSHSTPSKSVNENGKRPMTEGKKPSTRRGNLLQAARDALINWRFNTKRARYNPSSVTAESLMPENVLKTLASSRRISSVEDIETETRWLFAQRHGEEVLAVLCHVDQAHYESKQAAKQAKKSQSHTKFVQHPSPLQAQRPNTDQENQPLTPRAQGSRSSKRAQQPWSNSCSVFSSGTPVSVPTPGTTSTNVLCTPSGGLLDFSVSTPMPLAPRQPS</sequence>
<dbReference type="GO" id="GO:0005694">
    <property type="term" value="C:chromosome"/>
    <property type="evidence" value="ECO:0007669"/>
    <property type="project" value="TreeGrafter"/>
</dbReference>
<keyword evidence="4" id="KW-0238">DNA-binding</keyword>
<evidence type="ECO:0000256" key="5">
    <source>
        <dbReference type="ARBA" id="ARBA00023235"/>
    </source>
</evidence>
<dbReference type="GO" id="GO:0043138">
    <property type="term" value="F:3'-5' DNA helicase activity"/>
    <property type="evidence" value="ECO:0007669"/>
    <property type="project" value="UniProtKB-EC"/>
</dbReference>
<feature type="region of interest" description="Disordered" evidence="8">
    <location>
        <begin position="524"/>
        <end position="568"/>
    </location>
</feature>
<dbReference type="SMART" id="SM00487">
    <property type="entry name" value="DEXDc"/>
    <property type="match status" value="1"/>
</dbReference>
<dbReference type="AlphaFoldDB" id="A0A9W8JSF3"/>
<feature type="domain" description="Helicase ATP-binding" evidence="9">
    <location>
        <begin position="61"/>
        <end position="231"/>
    </location>
</feature>
<dbReference type="OrthoDB" id="2499463at2759"/>
<dbReference type="PANTHER" id="PTHR13710">
    <property type="entry name" value="DNA HELICASE RECQ FAMILY MEMBER"/>
    <property type="match status" value="1"/>
</dbReference>
<dbReference type="InterPro" id="IPR027417">
    <property type="entry name" value="P-loop_NTPase"/>
</dbReference>
<evidence type="ECO:0000256" key="2">
    <source>
        <dbReference type="ARBA" id="ARBA00022741"/>
    </source>
</evidence>
<evidence type="ECO:0000313" key="12">
    <source>
        <dbReference type="Proteomes" id="UP001148786"/>
    </source>
</evidence>
<dbReference type="Pfam" id="PF00271">
    <property type="entry name" value="Helicase_C"/>
    <property type="match status" value="1"/>
</dbReference>
<keyword evidence="2" id="KW-0547">Nucleotide-binding</keyword>
<dbReference type="InterPro" id="IPR014001">
    <property type="entry name" value="Helicase_ATP-bd"/>
</dbReference>
<organism evidence="11 12">
    <name type="scientific">Agrocybe chaxingu</name>
    <dbReference type="NCBI Taxonomy" id="84603"/>
    <lineage>
        <taxon>Eukaryota</taxon>
        <taxon>Fungi</taxon>
        <taxon>Dikarya</taxon>
        <taxon>Basidiomycota</taxon>
        <taxon>Agaricomycotina</taxon>
        <taxon>Agaricomycetes</taxon>
        <taxon>Agaricomycetidae</taxon>
        <taxon>Agaricales</taxon>
        <taxon>Agaricineae</taxon>
        <taxon>Strophariaceae</taxon>
        <taxon>Agrocybe</taxon>
    </lineage>
</organism>
<dbReference type="PROSITE" id="PS51194">
    <property type="entry name" value="HELICASE_CTER"/>
    <property type="match status" value="1"/>
</dbReference>
<dbReference type="InterPro" id="IPR011545">
    <property type="entry name" value="DEAD/DEAH_box_helicase_dom"/>
</dbReference>
<reference evidence="11" key="1">
    <citation type="submission" date="2022-07" db="EMBL/GenBank/DDBJ databases">
        <title>Genome Sequence of Agrocybe chaxingu.</title>
        <authorList>
            <person name="Buettner E."/>
        </authorList>
    </citation>
    <scope>NUCLEOTIDE SEQUENCE</scope>
    <source>
        <strain evidence="11">MP-N11</strain>
    </source>
</reference>
<dbReference type="PANTHER" id="PTHR13710:SF105">
    <property type="entry name" value="ATP-DEPENDENT DNA HELICASE Q1"/>
    <property type="match status" value="1"/>
</dbReference>
<comment type="similarity">
    <text evidence="1">Belongs to the helicase family. RecQ subfamily.</text>
</comment>
<evidence type="ECO:0000256" key="8">
    <source>
        <dbReference type="SAM" id="MobiDB-lite"/>
    </source>
</evidence>
<evidence type="ECO:0000313" key="11">
    <source>
        <dbReference type="EMBL" id="KAJ3503170.1"/>
    </source>
</evidence>
<evidence type="ECO:0000256" key="1">
    <source>
        <dbReference type="ARBA" id="ARBA00005446"/>
    </source>
</evidence>
<comment type="caution">
    <text evidence="11">The sequence shown here is derived from an EMBL/GenBank/DDBJ whole genome shotgun (WGS) entry which is preliminary data.</text>
</comment>
<feature type="compositionally biased region" description="Low complexity" evidence="8">
    <location>
        <begin position="710"/>
        <end position="727"/>
    </location>
</feature>
<evidence type="ECO:0000256" key="3">
    <source>
        <dbReference type="ARBA" id="ARBA00022840"/>
    </source>
</evidence>
<dbReference type="GO" id="GO:0003677">
    <property type="term" value="F:DNA binding"/>
    <property type="evidence" value="ECO:0007669"/>
    <property type="project" value="UniProtKB-KW"/>
</dbReference>
<dbReference type="EMBL" id="JANKHO010001178">
    <property type="protein sequence ID" value="KAJ3503170.1"/>
    <property type="molecule type" value="Genomic_DNA"/>
</dbReference>
<evidence type="ECO:0000256" key="6">
    <source>
        <dbReference type="ARBA" id="ARBA00034617"/>
    </source>
</evidence>
<dbReference type="Proteomes" id="UP001148786">
    <property type="component" value="Unassembled WGS sequence"/>
</dbReference>
<dbReference type="Pfam" id="PF00270">
    <property type="entry name" value="DEAD"/>
    <property type="match status" value="1"/>
</dbReference>
<dbReference type="GO" id="GO:0005524">
    <property type="term" value="F:ATP binding"/>
    <property type="evidence" value="ECO:0007669"/>
    <property type="project" value="UniProtKB-KW"/>
</dbReference>
<evidence type="ECO:0000256" key="4">
    <source>
        <dbReference type="ARBA" id="ARBA00023125"/>
    </source>
</evidence>
<feature type="region of interest" description="Disordered" evidence="8">
    <location>
        <begin position="653"/>
        <end position="727"/>
    </location>
</feature>
<evidence type="ECO:0000259" key="9">
    <source>
        <dbReference type="PROSITE" id="PS51192"/>
    </source>
</evidence>
<proteinExistence type="inferred from homology"/>
<keyword evidence="3" id="KW-0067">ATP-binding</keyword>
<gene>
    <name evidence="11" type="ORF">NLJ89_g8555</name>
</gene>
<feature type="domain" description="Helicase C-terminal" evidence="10">
    <location>
        <begin position="256"/>
        <end position="417"/>
    </location>
</feature>
<dbReference type="GO" id="GO:0000724">
    <property type="term" value="P:double-strand break repair via homologous recombination"/>
    <property type="evidence" value="ECO:0007669"/>
    <property type="project" value="TreeGrafter"/>
</dbReference>
<protein>
    <recommendedName>
        <fullName evidence="7">DNA 3'-5' helicase</fullName>
        <ecNumber evidence="7">5.6.2.4</ecNumber>
    </recommendedName>
</protein>
<dbReference type="PROSITE" id="PS51192">
    <property type="entry name" value="HELICASE_ATP_BIND_1"/>
    <property type="match status" value="1"/>
</dbReference>
<dbReference type="Gene3D" id="3.40.50.300">
    <property type="entry name" value="P-loop containing nucleotide triphosphate hydrolases"/>
    <property type="match status" value="2"/>
</dbReference>
<accession>A0A9W8JSF3</accession>
<feature type="compositionally biased region" description="Polar residues" evidence="8">
    <location>
        <begin position="672"/>
        <end position="709"/>
    </location>
</feature>
<evidence type="ECO:0000259" key="10">
    <source>
        <dbReference type="PROSITE" id="PS51194"/>
    </source>
</evidence>